<dbReference type="InterPro" id="IPR036250">
    <property type="entry name" value="AcylCo_DH-like_C"/>
</dbReference>
<evidence type="ECO:0000256" key="2">
    <source>
        <dbReference type="ARBA" id="ARBA00009347"/>
    </source>
</evidence>
<evidence type="ECO:0000259" key="9">
    <source>
        <dbReference type="Pfam" id="PF02770"/>
    </source>
</evidence>
<evidence type="ECO:0000256" key="3">
    <source>
        <dbReference type="ARBA" id="ARBA00022630"/>
    </source>
</evidence>
<dbReference type="PROSITE" id="PS00072">
    <property type="entry name" value="ACYL_COA_DH_1"/>
    <property type="match status" value="1"/>
</dbReference>
<dbReference type="Pfam" id="PF02770">
    <property type="entry name" value="Acyl-CoA_dh_M"/>
    <property type="match status" value="1"/>
</dbReference>
<evidence type="ECO:0000256" key="7">
    <source>
        <dbReference type="SAM" id="MobiDB-lite"/>
    </source>
</evidence>
<dbReference type="GO" id="GO:0003995">
    <property type="term" value="F:acyl-CoA dehydrogenase activity"/>
    <property type="evidence" value="ECO:0007669"/>
    <property type="project" value="InterPro"/>
</dbReference>
<keyword evidence="5 6" id="KW-0560">Oxidoreductase</keyword>
<feature type="region of interest" description="Disordered" evidence="7">
    <location>
        <begin position="1"/>
        <end position="20"/>
    </location>
</feature>
<feature type="domain" description="Acyl-CoA dehydrogenase/oxidase C-terminal" evidence="8">
    <location>
        <begin position="244"/>
        <end position="391"/>
    </location>
</feature>
<comment type="similarity">
    <text evidence="2 6">Belongs to the acyl-CoA dehydrogenase family.</text>
</comment>
<dbReference type="GO" id="GO:0050660">
    <property type="term" value="F:flavin adenine dinucleotide binding"/>
    <property type="evidence" value="ECO:0007669"/>
    <property type="project" value="InterPro"/>
</dbReference>
<dbReference type="InterPro" id="IPR006091">
    <property type="entry name" value="Acyl-CoA_Oxase/DH_mid-dom"/>
</dbReference>
<dbReference type="PANTHER" id="PTHR43884:SF12">
    <property type="entry name" value="ISOVALERYL-COA DEHYDROGENASE, MITOCHONDRIAL-RELATED"/>
    <property type="match status" value="1"/>
</dbReference>
<keyword evidence="3 6" id="KW-0285">Flavoprotein</keyword>
<proteinExistence type="inferred from homology"/>
<evidence type="ECO:0000256" key="1">
    <source>
        <dbReference type="ARBA" id="ARBA00001974"/>
    </source>
</evidence>
<reference evidence="11 12" key="1">
    <citation type="submission" date="2020-02" db="EMBL/GenBank/DDBJ databases">
        <title>Full genome sequence of Nocardioides sp. R-3366.</title>
        <authorList>
            <person name="Im W.-T."/>
        </authorList>
    </citation>
    <scope>NUCLEOTIDE SEQUENCE [LARGE SCALE GENOMIC DNA]</scope>
    <source>
        <strain evidence="11 12">R-3366</strain>
    </source>
</reference>
<dbReference type="Proteomes" id="UP000502996">
    <property type="component" value="Chromosome"/>
</dbReference>
<protein>
    <submittedName>
        <fullName evidence="11">Acyl-CoA dehydrogenase</fullName>
    </submittedName>
</protein>
<dbReference type="InterPro" id="IPR037069">
    <property type="entry name" value="AcylCoA_DH/ox_N_sf"/>
</dbReference>
<dbReference type="Gene3D" id="2.40.110.10">
    <property type="entry name" value="Butyryl-CoA Dehydrogenase, subunit A, domain 2"/>
    <property type="match status" value="1"/>
</dbReference>
<evidence type="ECO:0000259" key="8">
    <source>
        <dbReference type="Pfam" id="PF00441"/>
    </source>
</evidence>
<dbReference type="AlphaFoldDB" id="A0A6G6WH19"/>
<evidence type="ECO:0000313" key="11">
    <source>
        <dbReference type="EMBL" id="QIG44631.1"/>
    </source>
</evidence>
<organism evidence="11 12">
    <name type="scientific">Nocardioides anomalus</name>
    <dbReference type="NCBI Taxonomy" id="2712223"/>
    <lineage>
        <taxon>Bacteria</taxon>
        <taxon>Bacillati</taxon>
        <taxon>Actinomycetota</taxon>
        <taxon>Actinomycetes</taxon>
        <taxon>Propionibacteriales</taxon>
        <taxon>Nocardioidaceae</taxon>
        <taxon>Nocardioides</taxon>
    </lineage>
</organism>
<dbReference type="Gene3D" id="1.10.540.10">
    <property type="entry name" value="Acyl-CoA dehydrogenase/oxidase, N-terminal domain"/>
    <property type="match status" value="1"/>
</dbReference>
<dbReference type="Gene3D" id="1.20.140.10">
    <property type="entry name" value="Butyryl-CoA Dehydrogenase, subunit A, domain 3"/>
    <property type="match status" value="1"/>
</dbReference>
<evidence type="ECO:0000259" key="10">
    <source>
        <dbReference type="Pfam" id="PF02771"/>
    </source>
</evidence>
<dbReference type="InterPro" id="IPR006089">
    <property type="entry name" value="Acyl-CoA_DH_CS"/>
</dbReference>
<dbReference type="RefSeq" id="WP_165236370.1">
    <property type="nucleotide sequence ID" value="NZ_CP049257.1"/>
</dbReference>
<keyword evidence="12" id="KW-1185">Reference proteome</keyword>
<dbReference type="SUPFAM" id="SSF47203">
    <property type="entry name" value="Acyl-CoA dehydrogenase C-terminal domain-like"/>
    <property type="match status" value="1"/>
</dbReference>
<evidence type="ECO:0000256" key="6">
    <source>
        <dbReference type="RuleBase" id="RU362125"/>
    </source>
</evidence>
<dbReference type="InterPro" id="IPR009075">
    <property type="entry name" value="AcylCo_DH/oxidase_C"/>
</dbReference>
<dbReference type="EMBL" id="CP049257">
    <property type="protein sequence ID" value="QIG44631.1"/>
    <property type="molecule type" value="Genomic_DNA"/>
</dbReference>
<dbReference type="PANTHER" id="PTHR43884">
    <property type="entry name" value="ACYL-COA DEHYDROGENASE"/>
    <property type="match status" value="1"/>
</dbReference>
<evidence type="ECO:0000313" key="12">
    <source>
        <dbReference type="Proteomes" id="UP000502996"/>
    </source>
</evidence>
<feature type="domain" description="Acyl-CoA oxidase/dehydrogenase middle" evidence="9">
    <location>
        <begin position="136"/>
        <end position="230"/>
    </location>
</feature>
<evidence type="ECO:0000256" key="4">
    <source>
        <dbReference type="ARBA" id="ARBA00022827"/>
    </source>
</evidence>
<sequence>MTVDHRNQPGTAGERAAERAETAREIGLLVRDWGRREVRPSVVEREQRAEFPHDLYRQMGELGFFGCCFPESLGGTGAGFRALAAVSENLAWVYPPLSASMNLQAATVPLTIANWGSTAQRERWVPGLIAGELLGCNAMTEPDGGSDFLGAMRTRAVRDGDEYVINGAKMWITNANVADVAIVYAKTDPAAGHKGVSAFVVPTDTPGFEATRVPCRGLGKLMPTTSISLTDVRVPADALLGDEGQGFVVAMNAMDYGRLTVAARSVGLAQACLDAALAYANERTAFGEKIGSFQMVKKQLADMTAEVAAARLMVDVAAARYDEGDLATRESSIAKYYAGEVCNRAAQATAEIFGGAAFMDELPIGLYLNFAKLWQTGEGSANIQAVLIADDALGWKSMDRHRTVLKELRETEAHA</sequence>
<dbReference type="SUPFAM" id="SSF56645">
    <property type="entry name" value="Acyl-CoA dehydrogenase NM domain-like"/>
    <property type="match status" value="1"/>
</dbReference>
<dbReference type="InterPro" id="IPR009100">
    <property type="entry name" value="AcylCoA_DH/oxidase_NM_dom_sf"/>
</dbReference>
<comment type="cofactor">
    <cofactor evidence="1 6">
        <name>FAD</name>
        <dbReference type="ChEBI" id="CHEBI:57692"/>
    </cofactor>
</comment>
<dbReference type="InterPro" id="IPR046373">
    <property type="entry name" value="Acyl-CoA_Oxase/DH_mid-dom_sf"/>
</dbReference>
<feature type="domain" description="Acyl-CoA dehydrogenase/oxidase N-terminal" evidence="10">
    <location>
        <begin position="22"/>
        <end position="132"/>
    </location>
</feature>
<dbReference type="KEGG" id="nano:G5V58_19220"/>
<dbReference type="Pfam" id="PF00441">
    <property type="entry name" value="Acyl-CoA_dh_1"/>
    <property type="match status" value="1"/>
</dbReference>
<keyword evidence="4 6" id="KW-0274">FAD</keyword>
<dbReference type="InterPro" id="IPR013786">
    <property type="entry name" value="AcylCoA_DH/ox_N"/>
</dbReference>
<evidence type="ECO:0000256" key="5">
    <source>
        <dbReference type="ARBA" id="ARBA00023002"/>
    </source>
</evidence>
<dbReference type="Pfam" id="PF02771">
    <property type="entry name" value="Acyl-CoA_dh_N"/>
    <property type="match status" value="1"/>
</dbReference>
<dbReference type="FunFam" id="1.20.140.10:FF:000004">
    <property type="entry name" value="Acyl-CoA dehydrogenase FadE25"/>
    <property type="match status" value="1"/>
</dbReference>
<gene>
    <name evidence="11" type="ORF">G5V58_19220</name>
</gene>
<accession>A0A6G6WH19</accession>
<dbReference type="FunFam" id="2.40.110.10:FF:000002">
    <property type="entry name" value="Acyl-CoA dehydrogenase fadE12"/>
    <property type="match status" value="1"/>
</dbReference>
<name>A0A6G6WH19_9ACTN</name>